<evidence type="ECO:0000259" key="2">
    <source>
        <dbReference type="Pfam" id="PF00975"/>
    </source>
</evidence>
<dbReference type="Pfam" id="PF00975">
    <property type="entry name" value="Thioesterase"/>
    <property type="match status" value="1"/>
</dbReference>
<gene>
    <name evidence="3" type="ORF">SAMN05444169_5141</name>
</gene>
<dbReference type="InterPro" id="IPR029058">
    <property type="entry name" value="AB_hydrolase_fold"/>
</dbReference>
<evidence type="ECO:0000256" key="1">
    <source>
        <dbReference type="SAM" id="MobiDB-lite"/>
    </source>
</evidence>
<feature type="domain" description="Thioesterase" evidence="2">
    <location>
        <begin position="69"/>
        <end position="297"/>
    </location>
</feature>
<dbReference type="OrthoDB" id="9770470at2"/>
<accession>A0A1M5PBE6</accession>
<name>A0A1M5PBE6_9BRAD</name>
<evidence type="ECO:0000313" key="3">
    <source>
        <dbReference type="EMBL" id="SHG99007.1"/>
    </source>
</evidence>
<reference evidence="3 4" key="1">
    <citation type="submission" date="2016-11" db="EMBL/GenBank/DDBJ databases">
        <authorList>
            <person name="Jaros S."/>
            <person name="Januszkiewicz K."/>
            <person name="Wedrychowicz H."/>
        </authorList>
    </citation>
    <scope>NUCLEOTIDE SEQUENCE [LARGE SCALE GENOMIC DNA]</scope>
    <source>
        <strain evidence="3 4">GAS242</strain>
    </source>
</reference>
<sequence length="336" mass="37702">MNISNFAMHRNRISENSKLTGCSQALSEASLSCSQLARLPLNPAGAEDGNSASRRSHLVPVRTSGERPPLFCIFPGPPGSSEFADILPEDQPLYDFYFTGLDGASNFPTVEQLALTFLEQLRKIQAHGPYQLCGYSKAGLVAYEIARLLLSEGEEVSFLALFDTWHPGYESNLTRGELVQFRLLHIVDRLNKNARSLIQGNFSDTVAVVRKAISKRVKLFSWRVARRVFRTASQPVPKGMQQAESIVVLKSFVPKPYPKRFMLIRTDDSFERKLKDQTLGWHVRAMEGLDVHFVHGDQDHGTMMNKPHVYAVMNKMMPHLASPRKPNPLPSAFPPL</sequence>
<evidence type="ECO:0000313" key="4">
    <source>
        <dbReference type="Proteomes" id="UP000190675"/>
    </source>
</evidence>
<dbReference type="RefSeq" id="WP_079568339.1">
    <property type="nucleotide sequence ID" value="NZ_LT670818.1"/>
</dbReference>
<feature type="region of interest" description="Disordered" evidence="1">
    <location>
        <begin position="44"/>
        <end position="63"/>
    </location>
</feature>
<protein>
    <submittedName>
        <fullName evidence="3">Thioesterase domain-containing protein</fullName>
    </submittedName>
</protein>
<dbReference type="SUPFAM" id="SSF53474">
    <property type="entry name" value="alpha/beta-Hydrolases"/>
    <property type="match status" value="1"/>
</dbReference>
<dbReference type="AlphaFoldDB" id="A0A1M5PBE6"/>
<dbReference type="EMBL" id="LT670818">
    <property type="protein sequence ID" value="SHG99007.1"/>
    <property type="molecule type" value="Genomic_DNA"/>
</dbReference>
<dbReference type="Proteomes" id="UP000190675">
    <property type="component" value="Chromosome I"/>
</dbReference>
<dbReference type="Gene3D" id="3.40.50.1820">
    <property type="entry name" value="alpha/beta hydrolase"/>
    <property type="match status" value="1"/>
</dbReference>
<dbReference type="InterPro" id="IPR001031">
    <property type="entry name" value="Thioesterase"/>
</dbReference>
<organism evidence="3 4">
    <name type="scientific">Bradyrhizobium erythrophlei</name>
    <dbReference type="NCBI Taxonomy" id="1437360"/>
    <lineage>
        <taxon>Bacteria</taxon>
        <taxon>Pseudomonadati</taxon>
        <taxon>Pseudomonadota</taxon>
        <taxon>Alphaproteobacteria</taxon>
        <taxon>Hyphomicrobiales</taxon>
        <taxon>Nitrobacteraceae</taxon>
        <taxon>Bradyrhizobium</taxon>
    </lineage>
</organism>
<proteinExistence type="predicted"/>